<protein>
    <recommendedName>
        <fullName evidence="1">Reverse transcriptase zinc-binding domain-containing protein</fullName>
    </recommendedName>
</protein>
<proteinExistence type="predicted"/>
<evidence type="ECO:0000259" key="1">
    <source>
        <dbReference type="Pfam" id="PF13966"/>
    </source>
</evidence>
<feature type="domain" description="Reverse transcriptase zinc-binding" evidence="1">
    <location>
        <begin position="9"/>
        <end position="58"/>
    </location>
</feature>
<dbReference type="Pfam" id="PF13966">
    <property type="entry name" value="zf-RVT"/>
    <property type="match status" value="1"/>
</dbReference>
<dbReference type="Proteomes" id="UP000525078">
    <property type="component" value="Unassembled WGS sequence"/>
</dbReference>
<comment type="caution">
    <text evidence="3">The sequence shown here is derived from an EMBL/GenBank/DDBJ whole genome shotgun (WGS) entry which is preliminary data.</text>
</comment>
<organism evidence="3 5">
    <name type="scientific">Cannabis sativa</name>
    <name type="common">Hemp</name>
    <name type="synonym">Marijuana</name>
    <dbReference type="NCBI Taxonomy" id="3483"/>
    <lineage>
        <taxon>Eukaryota</taxon>
        <taxon>Viridiplantae</taxon>
        <taxon>Streptophyta</taxon>
        <taxon>Embryophyta</taxon>
        <taxon>Tracheophyta</taxon>
        <taxon>Spermatophyta</taxon>
        <taxon>Magnoliopsida</taxon>
        <taxon>eudicotyledons</taxon>
        <taxon>Gunneridae</taxon>
        <taxon>Pentapetalae</taxon>
        <taxon>rosids</taxon>
        <taxon>fabids</taxon>
        <taxon>Rosales</taxon>
        <taxon>Cannabaceae</taxon>
        <taxon>Cannabis</taxon>
    </lineage>
</organism>
<accession>A0A7J6HNG5</accession>
<evidence type="ECO:0000313" key="5">
    <source>
        <dbReference type="Proteomes" id="UP000583929"/>
    </source>
</evidence>
<sequence length="141" mass="16437">MDVEFENTKKVKIFLWRLYHKAFPVATQLGKRNIHVSRWCPRCGDEEKSLEHALSSSLTTLSSSCWSLPENSGVLFEEFLIEISSKVAMVWWWLWYDMNSILFGKKISRLEVVNELALTLDRAPPVLLAGYPRRWEAFPFA</sequence>
<dbReference type="EMBL" id="JAATIQ010000037">
    <property type="protein sequence ID" value="KAF4396228.1"/>
    <property type="molecule type" value="Genomic_DNA"/>
</dbReference>
<dbReference type="EMBL" id="JAATIP010000181">
    <property type="protein sequence ID" value="KAF4362773.1"/>
    <property type="molecule type" value="Genomic_DNA"/>
</dbReference>
<dbReference type="AlphaFoldDB" id="A0A7J6HNG5"/>
<evidence type="ECO:0000313" key="4">
    <source>
        <dbReference type="Proteomes" id="UP000525078"/>
    </source>
</evidence>
<evidence type="ECO:0000313" key="3">
    <source>
        <dbReference type="EMBL" id="KAF4396228.1"/>
    </source>
</evidence>
<dbReference type="Proteomes" id="UP000583929">
    <property type="component" value="Unassembled WGS sequence"/>
</dbReference>
<gene>
    <name evidence="2" type="ORF">F8388_022430</name>
    <name evidence="3" type="ORF">G4B88_020865</name>
</gene>
<keyword evidence="5" id="KW-1185">Reference proteome</keyword>
<name>A0A7J6HNG5_CANSA</name>
<evidence type="ECO:0000313" key="2">
    <source>
        <dbReference type="EMBL" id="KAF4362773.1"/>
    </source>
</evidence>
<reference evidence="4 5" key="1">
    <citation type="journal article" date="2020" name="bioRxiv">
        <title>Sequence and annotation of 42 cannabis genomes reveals extensive copy number variation in cannabinoid synthesis and pathogen resistance genes.</title>
        <authorList>
            <person name="Mckernan K.J."/>
            <person name="Helbert Y."/>
            <person name="Kane L.T."/>
            <person name="Ebling H."/>
            <person name="Zhang L."/>
            <person name="Liu B."/>
            <person name="Eaton Z."/>
            <person name="Mclaughlin S."/>
            <person name="Kingan S."/>
            <person name="Baybayan P."/>
            <person name="Concepcion G."/>
            <person name="Jordan M."/>
            <person name="Riva A."/>
            <person name="Barbazuk W."/>
            <person name="Harkins T."/>
        </authorList>
    </citation>
    <scope>NUCLEOTIDE SEQUENCE [LARGE SCALE GENOMIC DNA]</scope>
    <source>
        <strain evidence="4 5">cv. Jamaican Lion 4</strain>
        <strain evidence="3">Father</strain>
        <strain evidence="2">Mother</strain>
        <tissue evidence="3">Leaf</tissue>
    </source>
</reference>
<dbReference type="InterPro" id="IPR026960">
    <property type="entry name" value="RVT-Znf"/>
</dbReference>